<dbReference type="InterPro" id="IPR006447">
    <property type="entry name" value="Myb_dom_plants"/>
</dbReference>
<accession>A0A9K3PRI4</accession>
<evidence type="ECO:0000256" key="2">
    <source>
        <dbReference type="ARBA" id="ARBA00023015"/>
    </source>
</evidence>
<feature type="region of interest" description="Disordered" evidence="6">
    <location>
        <begin position="1"/>
        <end position="84"/>
    </location>
</feature>
<feature type="region of interest" description="Disordered" evidence="6">
    <location>
        <begin position="540"/>
        <end position="615"/>
    </location>
</feature>
<dbReference type="PANTHER" id="PTHR31312:SF1">
    <property type="entry name" value="TRANSCRIPTION ACTIVATOR GLK1"/>
    <property type="match status" value="1"/>
</dbReference>
<evidence type="ECO:0000256" key="5">
    <source>
        <dbReference type="ARBA" id="ARBA00023242"/>
    </source>
</evidence>
<keyword evidence="5" id="KW-0539">Nucleus</keyword>
<feature type="compositionally biased region" description="Polar residues" evidence="6">
    <location>
        <begin position="14"/>
        <end position="23"/>
    </location>
</feature>
<dbReference type="EMBL" id="JAGRRH010000015">
    <property type="protein sequence ID" value="KAG7356997.1"/>
    <property type="molecule type" value="Genomic_DNA"/>
</dbReference>
<organism evidence="7 8">
    <name type="scientific">Nitzschia inconspicua</name>
    <dbReference type="NCBI Taxonomy" id="303405"/>
    <lineage>
        <taxon>Eukaryota</taxon>
        <taxon>Sar</taxon>
        <taxon>Stramenopiles</taxon>
        <taxon>Ochrophyta</taxon>
        <taxon>Bacillariophyta</taxon>
        <taxon>Bacillariophyceae</taxon>
        <taxon>Bacillariophycidae</taxon>
        <taxon>Bacillariales</taxon>
        <taxon>Bacillariaceae</taxon>
        <taxon>Nitzschia</taxon>
    </lineage>
</organism>
<feature type="compositionally biased region" description="Low complexity" evidence="6">
    <location>
        <begin position="31"/>
        <end position="44"/>
    </location>
</feature>
<comment type="subcellular location">
    <subcellularLocation>
        <location evidence="1">Nucleus</location>
    </subcellularLocation>
</comment>
<dbReference type="FunFam" id="1.10.10.60:FF:000007">
    <property type="entry name" value="Two-component response regulator"/>
    <property type="match status" value="1"/>
</dbReference>
<dbReference type="NCBIfam" id="TIGR01557">
    <property type="entry name" value="myb_SHAQKYF"/>
    <property type="match status" value="1"/>
</dbReference>
<evidence type="ECO:0000313" key="8">
    <source>
        <dbReference type="Proteomes" id="UP000693970"/>
    </source>
</evidence>
<feature type="compositionally biased region" description="Polar residues" evidence="6">
    <location>
        <begin position="160"/>
        <end position="171"/>
    </location>
</feature>
<feature type="region of interest" description="Disordered" evidence="6">
    <location>
        <begin position="191"/>
        <end position="255"/>
    </location>
</feature>
<dbReference type="GO" id="GO:0003677">
    <property type="term" value="F:DNA binding"/>
    <property type="evidence" value="ECO:0007669"/>
    <property type="project" value="UniProtKB-KW"/>
</dbReference>
<reference evidence="7" key="1">
    <citation type="journal article" date="2021" name="Sci. Rep.">
        <title>Diploid genomic architecture of Nitzschia inconspicua, an elite biomass production diatom.</title>
        <authorList>
            <person name="Oliver A."/>
            <person name="Podell S."/>
            <person name="Pinowska A."/>
            <person name="Traller J.C."/>
            <person name="Smith S.R."/>
            <person name="McClure R."/>
            <person name="Beliaev A."/>
            <person name="Bohutskyi P."/>
            <person name="Hill E.A."/>
            <person name="Rabines A."/>
            <person name="Zheng H."/>
            <person name="Allen L.Z."/>
            <person name="Kuo A."/>
            <person name="Grigoriev I.V."/>
            <person name="Allen A.E."/>
            <person name="Hazlebeck D."/>
            <person name="Allen E.E."/>
        </authorList>
    </citation>
    <scope>NUCLEOTIDE SEQUENCE</scope>
    <source>
        <strain evidence="7">Hildebrandi</strain>
    </source>
</reference>
<gene>
    <name evidence="7" type="ORF">IV203_001685</name>
</gene>
<dbReference type="PANTHER" id="PTHR31312">
    <property type="entry name" value="TRANSCRIPTION ACTIVATOR GLK1"/>
    <property type="match status" value="1"/>
</dbReference>
<keyword evidence="8" id="KW-1185">Reference proteome</keyword>
<evidence type="ECO:0000256" key="3">
    <source>
        <dbReference type="ARBA" id="ARBA00023125"/>
    </source>
</evidence>
<evidence type="ECO:0000256" key="4">
    <source>
        <dbReference type="ARBA" id="ARBA00023163"/>
    </source>
</evidence>
<feature type="region of interest" description="Disordered" evidence="6">
    <location>
        <begin position="115"/>
        <end position="171"/>
    </location>
</feature>
<dbReference type="InterPro" id="IPR044825">
    <property type="entry name" value="GLK1/2-like"/>
</dbReference>
<keyword evidence="3 7" id="KW-0238">DNA-binding</keyword>
<evidence type="ECO:0000256" key="6">
    <source>
        <dbReference type="SAM" id="MobiDB-lite"/>
    </source>
</evidence>
<sequence>MVTRESFWERQTKGSDTSASTPSPKVKKASKTSITTSSPKISPAVSTSNDTKVITLVEEESETMDYANSTGQNNNSSGQNPTNIDHPAHTAHQIALSSASTNATLMQVYASLTQSSTPQVAPASTDASVQPTSKYHIPPPMFHVPTTRGSGDGPERRSHQSNGNQQPNGATSQMQYHFKDEVVPPAVSIPSSIRMESGDGHEQTAANEESDEQSSFHSSRRKRRGSQDSGVRGGNSSNGSVTKPKKKSKQDGRWSKRFTWPEDLHRDFVSAIFDVGLKQSSPSTILEHMPKHEQITTERIKSHLQKYRLHRAKSKKEFISSYEASLRKFQNQGGPSSASNIAGGEVAAHLTYSNTENTGDNRNGAGGPVEAMSPGSAPGFMSENVNSQGVAVSEDVPVNSTSAPLNQPLQEQNESLMLPELTELEKQSPIGAAMGYLMGLFFSLRQQLLIQRSLEGSHEGARSDAPVHDVYNSFAGVTTAPVAAVTIASDYPSEGMLHQQSIPSMRTNIEENSIMKREMQNQMVLQNKMRALKEQELAKYKNSETNSPQDSSRKSASAYHYGGGDNDQYSSKNQDGLVGSDPGVSHGQGTGELAGHDNSEMTHHRPHGLSFGNSADMWNADVVDEQLFEFLMND</sequence>
<keyword evidence="4" id="KW-0804">Transcription</keyword>
<dbReference type="GO" id="GO:0005634">
    <property type="term" value="C:nucleus"/>
    <property type="evidence" value="ECO:0007669"/>
    <property type="project" value="UniProtKB-SubCell"/>
</dbReference>
<dbReference type="GO" id="GO:0045893">
    <property type="term" value="P:positive regulation of DNA-templated transcription"/>
    <property type="evidence" value="ECO:0007669"/>
    <property type="project" value="InterPro"/>
</dbReference>
<feature type="compositionally biased region" description="Basic and acidic residues" evidence="6">
    <location>
        <begin position="594"/>
        <end position="603"/>
    </location>
</feature>
<comment type="caution">
    <text evidence="7">The sequence shown here is derived from an EMBL/GenBank/DDBJ whole genome shotgun (WGS) entry which is preliminary data.</text>
</comment>
<name>A0A9K3PRI4_9STRA</name>
<protein>
    <submittedName>
        <fullName evidence="7">Myb-like DNA-binding protein</fullName>
    </submittedName>
</protein>
<feature type="compositionally biased region" description="Low complexity" evidence="6">
    <location>
        <begin position="68"/>
        <end position="83"/>
    </location>
</feature>
<reference evidence="7" key="2">
    <citation type="submission" date="2021-04" db="EMBL/GenBank/DDBJ databases">
        <authorList>
            <person name="Podell S."/>
        </authorList>
    </citation>
    <scope>NUCLEOTIDE SEQUENCE</scope>
    <source>
        <strain evidence="7">Hildebrandi</strain>
    </source>
</reference>
<evidence type="ECO:0000256" key="1">
    <source>
        <dbReference type="ARBA" id="ARBA00004123"/>
    </source>
</evidence>
<dbReference type="Proteomes" id="UP000693970">
    <property type="component" value="Unassembled WGS sequence"/>
</dbReference>
<evidence type="ECO:0000313" key="7">
    <source>
        <dbReference type="EMBL" id="KAG7356997.1"/>
    </source>
</evidence>
<proteinExistence type="predicted"/>
<dbReference type="AlphaFoldDB" id="A0A9K3PRI4"/>
<dbReference type="OrthoDB" id="60033at2759"/>
<feature type="compositionally biased region" description="Basic and acidic residues" evidence="6">
    <location>
        <begin position="1"/>
        <end position="13"/>
    </location>
</feature>
<keyword evidence="2" id="KW-0805">Transcription regulation</keyword>
<dbReference type="GO" id="GO:0003700">
    <property type="term" value="F:DNA-binding transcription factor activity"/>
    <property type="evidence" value="ECO:0007669"/>
    <property type="project" value="InterPro"/>
</dbReference>